<dbReference type="HAMAP" id="MF_00214">
    <property type="entry name" value="AroD"/>
    <property type="match status" value="1"/>
</dbReference>
<comment type="similarity">
    <text evidence="4">Belongs to the type-I 3-dehydroquinase family.</text>
</comment>
<feature type="binding site" evidence="4">
    <location>
        <position position="186"/>
    </location>
    <ligand>
        <name>3-dehydroquinate</name>
        <dbReference type="ChEBI" id="CHEBI:32364"/>
    </ligand>
</feature>
<gene>
    <name evidence="4" type="primary">aroD</name>
    <name evidence="5" type="ORF">C475_20512</name>
</gene>
<dbReference type="InterPro" id="IPR001381">
    <property type="entry name" value="DHquinase_I"/>
</dbReference>
<dbReference type="CDD" id="cd00502">
    <property type="entry name" value="DHQase_I"/>
    <property type="match status" value="1"/>
</dbReference>
<dbReference type="Gene3D" id="3.20.20.70">
    <property type="entry name" value="Aldolase class I"/>
    <property type="match status" value="1"/>
</dbReference>
<evidence type="ECO:0000256" key="2">
    <source>
        <dbReference type="ARBA" id="ARBA00023239"/>
    </source>
</evidence>
<dbReference type="SUPFAM" id="SSF51569">
    <property type="entry name" value="Aldolase"/>
    <property type="match status" value="1"/>
</dbReference>
<dbReference type="OrthoDB" id="34329at2157"/>
<dbReference type="Proteomes" id="UP000011626">
    <property type="component" value="Unassembled WGS sequence"/>
</dbReference>
<comment type="subunit">
    <text evidence="4">Homodimer.</text>
</comment>
<dbReference type="GO" id="GO:0003855">
    <property type="term" value="F:3-dehydroquinate dehydratase activity"/>
    <property type="evidence" value="ECO:0007669"/>
    <property type="project" value="UniProtKB-UniRule"/>
</dbReference>
<evidence type="ECO:0000313" key="6">
    <source>
        <dbReference type="Proteomes" id="UP000011626"/>
    </source>
</evidence>
<dbReference type="GO" id="GO:0009073">
    <property type="term" value="P:aromatic amino acid family biosynthetic process"/>
    <property type="evidence" value="ECO:0007669"/>
    <property type="project" value="UniProtKB-KW"/>
</dbReference>
<dbReference type="InterPro" id="IPR013785">
    <property type="entry name" value="Aldolase_TIM"/>
</dbReference>
<keyword evidence="6" id="KW-1185">Reference proteome</keyword>
<keyword evidence="4" id="KW-0057">Aromatic amino acid biosynthesis</keyword>
<dbReference type="UniPathway" id="UPA00053">
    <property type="reaction ID" value="UER00086"/>
</dbReference>
<keyword evidence="2 4" id="KW-0456">Lyase</keyword>
<comment type="function">
    <text evidence="4">Involved in the third step of the chorismate pathway, which leads to the biosynthesis of aromatic amino acids. Catalyzes the cis-dehydration of 3-dehydroquinate (DHQ) and introduces the first double bond of the aromatic ring to yield 3-dehydroshikimate.</text>
</comment>
<dbReference type="PANTHER" id="PTHR43699:SF1">
    <property type="entry name" value="3-DEHYDROQUINATE DEHYDRATASE"/>
    <property type="match status" value="1"/>
</dbReference>
<feature type="binding site" evidence="4">
    <location>
        <position position="211"/>
    </location>
    <ligand>
        <name>3-dehydroquinate</name>
        <dbReference type="ChEBI" id="CHEBI:32364"/>
    </ligand>
</feature>
<feature type="binding site" evidence="4">
    <location>
        <position position="58"/>
    </location>
    <ligand>
        <name>3-dehydroquinate</name>
        <dbReference type="ChEBI" id="CHEBI:32364"/>
    </ligand>
</feature>
<dbReference type="eggNOG" id="arCOG02097">
    <property type="taxonomic scope" value="Archaea"/>
</dbReference>
<dbReference type="AlphaFoldDB" id="M0CE82"/>
<dbReference type="Pfam" id="PF01487">
    <property type="entry name" value="DHquinase_I"/>
    <property type="match status" value="1"/>
</dbReference>
<accession>M0CE82</accession>
<feature type="binding site" evidence="4">
    <location>
        <position position="207"/>
    </location>
    <ligand>
        <name>3-dehydroquinate</name>
        <dbReference type="ChEBI" id="CHEBI:32364"/>
    </ligand>
</feature>
<dbReference type="GO" id="GO:0008652">
    <property type="term" value="P:amino acid biosynthetic process"/>
    <property type="evidence" value="ECO:0007669"/>
    <property type="project" value="UniProtKB-KW"/>
</dbReference>
<sequence>METDFSSFVLAAATADLSDEPAARDDADAVEFRLDLATEPLDALATYDGELPLIATNRATWEGGEAADDAARLDALEVAAEHDAVGAIDVELAALERGDAAGVVDHAREHGTAVIVSTHDFEGTPHRDAMAETLSEASRLGDVAKLAVTAEGAGDVLDLLGATWAATTAGETVATMAMGEAGRHSRAVAPLYGSRIGYAPVDPADATAPGQYDLATLAGLVERLGDV</sequence>
<evidence type="ECO:0000256" key="4">
    <source>
        <dbReference type="HAMAP-Rule" id="MF_00214"/>
    </source>
</evidence>
<dbReference type="RefSeq" id="WP_006885765.1">
    <property type="nucleotide sequence ID" value="NZ_AOIU01000047.1"/>
</dbReference>
<organism evidence="5 6">
    <name type="scientific">Halosimplex carlsbadense 2-9-1</name>
    <dbReference type="NCBI Taxonomy" id="797114"/>
    <lineage>
        <taxon>Archaea</taxon>
        <taxon>Methanobacteriati</taxon>
        <taxon>Methanobacteriota</taxon>
        <taxon>Stenosarchaea group</taxon>
        <taxon>Halobacteria</taxon>
        <taxon>Halobacteriales</taxon>
        <taxon>Haloarculaceae</taxon>
        <taxon>Halosimplex</taxon>
    </lineage>
</organism>
<dbReference type="EMBL" id="AOIU01000047">
    <property type="protein sequence ID" value="ELZ20194.1"/>
    <property type="molecule type" value="Genomic_DNA"/>
</dbReference>
<dbReference type="EC" id="4.2.1.10" evidence="4"/>
<comment type="caution">
    <text evidence="5">The sequence shown here is derived from an EMBL/GenBank/DDBJ whole genome shotgun (WGS) entry which is preliminary data.</text>
</comment>
<evidence type="ECO:0000313" key="5">
    <source>
        <dbReference type="EMBL" id="ELZ20194.1"/>
    </source>
</evidence>
<proteinExistence type="inferred from homology"/>
<feature type="active site" description="Schiff-base intermediate with substrate" evidence="4">
    <location>
        <position position="145"/>
    </location>
</feature>
<name>M0CE82_9EURY</name>
<evidence type="ECO:0000256" key="3">
    <source>
        <dbReference type="ARBA" id="ARBA00023270"/>
    </source>
</evidence>
<feature type="active site" description="Proton donor/acceptor" evidence="4">
    <location>
        <position position="119"/>
    </location>
</feature>
<evidence type="ECO:0000256" key="1">
    <source>
        <dbReference type="ARBA" id="ARBA00001864"/>
    </source>
</evidence>
<dbReference type="GO" id="GO:0009423">
    <property type="term" value="P:chorismate biosynthetic process"/>
    <property type="evidence" value="ECO:0007669"/>
    <property type="project" value="UniProtKB-UniRule"/>
</dbReference>
<feature type="binding site" evidence="4">
    <location>
        <begin position="31"/>
        <end position="33"/>
    </location>
    <ligand>
        <name>3-dehydroquinate</name>
        <dbReference type="ChEBI" id="CHEBI:32364"/>
    </ligand>
</feature>
<dbReference type="PATRIC" id="fig|797114.5.peg.4132"/>
<dbReference type="PANTHER" id="PTHR43699">
    <property type="entry name" value="3-DEHYDROQUINATE DEHYDRATASE"/>
    <property type="match status" value="1"/>
</dbReference>
<reference evidence="5 6" key="1">
    <citation type="journal article" date="2014" name="PLoS Genet.">
        <title>Phylogenetically driven sequencing of extremely halophilic archaea reveals strategies for static and dynamic osmo-response.</title>
        <authorList>
            <person name="Becker E.A."/>
            <person name="Seitzer P.M."/>
            <person name="Tritt A."/>
            <person name="Larsen D."/>
            <person name="Krusor M."/>
            <person name="Yao A.I."/>
            <person name="Wu D."/>
            <person name="Madern D."/>
            <person name="Eisen J.A."/>
            <person name="Darling A.E."/>
            <person name="Facciotti M.T."/>
        </authorList>
    </citation>
    <scope>NUCLEOTIDE SEQUENCE [LARGE SCALE GENOMIC DNA]</scope>
    <source>
        <strain evidence="5 6">2-9-1</strain>
    </source>
</reference>
<keyword evidence="4" id="KW-0028">Amino-acid biosynthesis</keyword>
<protein>
    <recommendedName>
        <fullName evidence="4">3-dehydroquinate dehydratase</fullName>
        <shortName evidence="4">3-dehydroquinase</shortName>
        <ecNumber evidence="4">4.2.1.10</ecNumber>
    </recommendedName>
    <alternativeName>
        <fullName evidence="4">Type I DHQase</fullName>
    </alternativeName>
    <alternativeName>
        <fullName evidence="4">Type I dehydroquinase</fullName>
        <shortName evidence="4">DHQ1</shortName>
    </alternativeName>
</protein>
<keyword evidence="3 4" id="KW-0704">Schiff base</keyword>
<dbReference type="STRING" id="797114.C475_20512"/>
<dbReference type="InterPro" id="IPR050146">
    <property type="entry name" value="Type-I_3-dehydroquinase"/>
</dbReference>
<dbReference type="GO" id="GO:0046279">
    <property type="term" value="P:3,4-dihydroxybenzoate biosynthetic process"/>
    <property type="evidence" value="ECO:0007669"/>
    <property type="project" value="TreeGrafter"/>
</dbReference>
<comment type="caution">
    <text evidence="4">Lacks conserved residue(s) required for the propagation of feature annotation.</text>
</comment>
<comment type="pathway">
    <text evidence="4">Metabolic intermediate biosynthesis; chorismate biosynthesis; chorismate from D-erythrose 4-phosphate and phosphoenolpyruvate: step 3/7.</text>
</comment>
<comment type="catalytic activity">
    <reaction evidence="1 4">
        <text>3-dehydroquinate = 3-dehydroshikimate + H2O</text>
        <dbReference type="Rhea" id="RHEA:21096"/>
        <dbReference type="ChEBI" id="CHEBI:15377"/>
        <dbReference type="ChEBI" id="CHEBI:16630"/>
        <dbReference type="ChEBI" id="CHEBI:32364"/>
        <dbReference type="EC" id="4.2.1.10"/>
    </reaction>
</comment>